<dbReference type="Pfam" id="PF04542">
    <property type="entry name" value="Sigma70_r2"/>
    <property type="match status" value="1"/>
</dbReference>
<proteinExistence type="inferred from homology"/>
<keyword evidence="4" id="KW-0804">Transcription</keyword>
<dbReference type="EMBL" id="JAUKPO010000012">
    <property type="protein sequence ID" value="MDO1448573.1"/>
    <property type="molecule type" value="Genomic_DNA"/>
</dbReference>
<dbReference type="InterPro" id="IPR013325">
    <property type="entry name" value="RNA_pol_sigma_r2"/>
</dbReference>
<protein>
    <submittedName>
        <fullName evidence="7">Sigma-70 family RNA polymerase sigma factor</fullName>
    </submittedName>
</protein>
<dbReference type="InterPro" id="IPR013324">
    <property type="entry name" value="RNA_pol_sigma_r3/r4-like"/>
</dbReference>
<dbReference type="PANTHER" id="PTHR43133:SF46">
    <property type="entry name" value="RNA POLYMERASE SIGMA-70 FACTOR ECF SUBFAMILY"/>
    <property type="match status" value="1"/>
</dbReference>
<dbReference type="CDD" id="cd06171">
    <property type="entry name" value="Sigma70_r4"/>
    <property type="match status" value="1"/>
</dbReference>
<evidence type="ECO:0000259" key="6">
    <source>
        <dbReference type="Pfam" id="PF08281"/>
    </source>
</evidence>
<dbReference type="InterPro" id="IPR039425">
    <property type="entry name" value="RNA_pol_sigma-70-like"/>
</dbReference>
<keyword evidence="8" id="KW-1185">Reference proteome</keyword>
<feature type="domain" description="RNA polymerase sigma-70 region 2" evidence="5">
    <location>
        <begin position="25"/>
        <end position="91"/>
    </location>
</feature>
<dbReference type="InterPro" id="IPR036388">
    <property type="entry name" value="WH-like_DNA-bd_sf"/>
</dbReference>
<comment type="similarity">
    <text evidence="1">Belongs to the sigma-70 factor family. ECF subfamily.</text>
</comment>
<sequence>MHTPLHDVELWNKFRKGDKEAYALLYKIYFRRLYNYGRKFTSDTECVKDCIQDLFTKLWRNKSTVGETSSVKNYLFCSFRRILIDKINHQKKDALSEEIDDSYTFEISLPYESLLINHQAEAERKEELARAIQALSSRQKEAIFLKFYESNSYEEVASIMTISTKSLYKLVAKAINTLRESVKKTYFLLSLLLLI</sequence>
<evidence type="ECO:0000256" key="1">
    <source>
        <dbReference type="ARBA" id="ARBA00010641"/>
    </source>
</evidence>
<feature type="domain" description="RNA polymerase sigma factor 70 region 4 type 2" evidence="6">
    <location>
        <begin position="126"/>
        <end position="175"/>
    </location>
</feature>
<accession>A0ABT8RBL8</accession>
<dbReference type="NCBIfam" id="TIGR02937">
    <property type="entry name" value="sigma70-ECF"/>
    <property type="match status" value="1"/>
</dbReference>
<dbReference type="InterPro" id="IPR013249">
    <property type="entry name" value="RNA_pol_sigma70_r4_t2"/>
</dbReference>
<dbReference type="PANTHER" id="PTHR43133">
    <property type="entry name" value="RNA POLYMERASE ECF-TYPE SIGMA FACTO"/>
    <property type="match status" value="1"/>
</dbReference>
<evidence type="ECO:0000256" key="4">
    <source>
        <dbReference type="ARBA" id="ARBA00023163"/>
    </source>
</evidence>
<dbReference type="Pfam" id="PF08281">
    <property type="entry name" value="Sigma70_r4_2"/>
    <property type="match status" value="1"/>
</dbReference>
<evidence type="ECO:0000256" key="3">
    <source>
        <dbReference type="ARBA" id="ARBA00023082"/>
    </source>
</evidence>
<dbReference type="InterPro" id="IPR007627">
    <property type="entry name" value="RNA_pol_sigma70_r2"/>
</dbReference>
<evidence type="ECO:0000313" key="7">
    <source>
        <dbReference type="EMBL" id="MDO1448573.1"/>
    </source>
</evidence>
<reference evidence="7" key="1">
    <citation type="submission" date="2023-07" db="EMBL/GenBank/DDBJ databases">
        <title>The genome sequence of Rhodocytophaga aerolata KACC 12507.</title>
        <authorList>
            <person name="Zhang X."/>
        </authorList>
    </citation>
    <scope>NUCLEOTIDE SEQUENCE</scope>
    <source>
        <strain evidence="7">KACC 12507</strain>
    </source>
</reference>
<dbReference type="SUPFAM" id="SSF88946">
    <property type="entry name" value="Sigma2 domain of RNA polymerase sigma factors"/>
    <property type="match status" value="1"/>
</dbReference>
<evidence type="ECO:0000256" key="2">
    <source>
        <dbReference type="ARBA" id="ARBA00023015"/>
    </source>
</evidence>
<keyword evidence="2" id="KW-0805">Transcription regulation</keyword>
<gene>
    <name evidence="7" type="ORF">Q0590_20015</name>
</gene>
<comment type="caution">
    <text evidence="7">The sequence shown here is derived from an EMBL/GenBank/DDBJ whole genome shotgun (WGS) entry which is preliminary data.</text>
</comment>
<name>A0ABT8RBL8_9BACT</name>
<dbReference type="Proteomes" id="UP001168528">
    <property type="component" value="Unassembled WGS sequence"/>
</dbReference>
<evidence type="ECO:0000313" key="8">
    <source>
        <dbReference type="Proteomes" id="UP001168528"/>
    </source>
</evidence>
<organism evidence="7 8">
    <name type="scientific">Rhodocytophaga aerolata</name>
    <dbReference type="NCBI Taxonomy" id="455078"/>
    <lineage>
        <taxon>Bacteria</taxon>
        <taxon>Pseudomonadati</taxon>
        <taxon>Bacteroidota</taxon>
        <taxon>Cytophagia</taxon>
        <taxon>Cytophagales</taxon>
        <taxon>Rhodocytophagaceae</taxon>
        <taxon>Rhodocytophaga</taxon>
    </lineage>
</organism>
<dbReference type="Gene3D" id="1.10.10.10">
    <property type="entry name" value="Winged helix-like DNA-binding domain superfamily/Winged helix DNA-binding domain"/>
    <property type="match status" value="1"/>
</dbReference>
<evidence type="ECO:0000259" key="5">
    <source>
        <dbReference type="Pfam" id="PF04542"/>
    </source>
</evidence>
<dbReference type="InterPro" id="IPR014284">
    <property type="entry name" value="RNA_pol_sigma-70_dom"/>
</dbReference>
<keyword evidence="3" id="KW-0731">Sigma factor</keyword>
<dbReference type="SUPFAM" id="SSF88659">
    <property type="entry name" value="Sigma3 and sigma4 domains of RNA polymerase sigma factors"/>
    <property type="match status" value="1"/>
</dbReference>
<dbReference type="RefSeq" id="WP_302039374.1">
    <property type="nucleotide sequence ID" value="NZ_JAUKPO010000012.1"/>
</dbReference>
<dbReference type="Gene3D" id="1.10.1740.10">
    <property type="match status" value="1"/>
</dbReference>